<dbReference type="Gene3D" id="3.90.1200.10">
    <property type="match status" value="1"/>
</dbReference>
<reference evidence="2 3" key="1">
    <citation type="submission" date="2023-07" db="EMBL/GenBank/DDBJ databases">
        <title>Genomic Encyclopedia of Type Strains, Phase IV (KMG-IV): sequencing the most valuable type-strain genomes for metagenomic binning, comparative biology and taxonomic classification.</title>
        <authorList>
            <person name="Goeker M."/>
        </authorList>
    </citation>
    <scope>NUCLEOTIDE SEQUENCE [LARGE SCALE GENOMIC DNA]</scope>
    <source>
        <strain evidence="2 3">DSM 19092</strain>
    </source>
</reference>
<dbReference type="Pfam" id="PF01636">
    <property type="entry name" value="APH"/>
    <property type="match status" value="1"/>
</dbReference>
<comment type="caution">
    <text evidence="2">The sequence shown here is derived from an EMBL/GenBank/DDBJ whole genome shotgun (WGS) entry which is preliminary data.</text>
</comment>
<keyword evidence="2" id="KW-0418">Kinase</keyword>
<keyword evidence="3" id="KW-1185">Reference proteome</keyword>
<dbReference type="InterPro" id="IPR011009">
    <property type="entry name" value="Kinase-like_dom_sf"/>
</dbReference>
<evidence type="ECO:0000313" key="3">
    <source>
        <dbReference type="Proteomes" id="UP001225646"/>
    </source>
</evidence>
<accession>A0ABT9VS05</accession>
<dbReference type="EMBL" id="JAUSTR010000024">
    <property type="protein sequence ID" value="MDQ0163771.1"/>
    <property type="molecule type" value="Genomic_DNA"/>
</dbReference>
<dbReference type="Gene3D" id="3.30.200.20">
    <property type="entry name" value="Phosphorylase Kinase, domain 1"/>
    <property type="match status" value="1"/>
</dbReference>
<protein>
    <submittedName>
        <fullName evidence="2">Aminoglycoside phosphotransferase (APT) family kinase protein</fullName>
    </submittedName>
</protein>
<dbReference type="Proteomes" id="UP001225646">
    <property type="component" value="Unassembled WGS sequence"/>
</dbReference>
<dbReference type="PANTHER" id="PTHR47829">
    <property type="entry name" value="HYDROLASE, PUTATIVE (AFU_ORTHOLOGUE AFUA_1G12880)-RELATED"/>
    <property type="match status" value="1"/>
</dbReference>
<dbReference type="InterPro" id="IPR041726">
    <property type="entry name" value="ACAD10_11_N"/>
</dbReference>
<dbReference type="CDD" id="cd05154">
    <property type="entry name" value="ACAD10_11_N-like"/>
    <property type="match status" value="1"/>
</dbReference>
<sequence>MGNFPDYEYIRWDRLESFLRKSIPSIPDEEMQIKKFSEGYSNLTYLITIGSWEGVLRRPPFGEIPPRAHDMYREYKILSKVHPVFPLAPKPYVYSEGQDIMERHFYIMEKKEGIVVDEHIPDSLGSSEEVGPILSKSLINTLIQMQSIDYQKADLTDIGKPDRYLERQVNGWINRYERSKTEEIPHVKELEKWFLKNMPHSTESTIVHNDFKLNNLVLDEHNPGVVNGVLDWELSTIGDPLTDVGSTVAYWGQSEDPDLGIHIVTNQPGFYSRREFVEEYAKQSKRDVSNIKYYVSFGFYKLAVILQQIYHRWVKGEVRDDRFKNLNVAVANLMEMAQLTKSNRIL</sequence>
<dbReference type="RefSeq" id="WP_419152735.1">
    <property type="nucleotide sequence ID" value="NZ_JAUSTR010000024.1"/>
</dbReference>
<name>A0ABT9VS05_9BACI</name>
<dbReference type="PANTHER" id="PTHR47829:SF1">
    <property type="entry name" value="HAD FAMILY PHOSPHATASE"/>
    <property type="match status" value="1"/>
</dbReference>
<gene>
    <name evidence="2" type="ORF">J2S06_002882</name>
</gene>
<organism evidence="2 3">
    <name type="scientific">Aeribacillus alveayuensis</name>
    <dbReference type="NCBI Taxonomy" id="279215"/>
    <lineage>
        <taxon>Bacteria</taxon>
        <taxon>Bacillati</taxon>
        <taxon>Bacillota</taxon>
        <taxon>Bacilli</taxon>
        <taxon>Bacillales</taxon>
        <taxon>Bacillaceae</taxon>
        <taxon>Aeribacillus</taxon>
    </lineage>
</organism>
<dbReference type="InterPro" id="IPR002575">
    <property type="entry name" value="Aminoglycoside_PTrfase"/>
</dbReference>
<dbReference type="InterPro" id="IPR052898">
    <property type="entry name" value="ACAD10-like"/>
</dbReference>
<dbReference type="SUPFAM" id="SSF56112">
    <property type="entry name" value="Protein kinase-like (PK-like)"/>
    <property type="match status" value="1"/>
</dbReference>
<proteinExistence type="predicted"/>
<feature type="domain" description="Aminoglycoside phosphotransferase" evidence="1">
    <location>
        <begin position="33"/>
        <end position="260"/>
    </location>
</feature>
<dbReference type="GO" id="GO:0016301">
    <property type="term" value="F:kinase activity"/>
    <property type="evidence" value="ECO:0007669"/>
    <property type="project" value="UniProtKB-KW"/>
</dbReference>
<evidence type="ECO:0000313" key="2">
    <source>
        <dbReference type="EMBL" id="MDQ0163771.1"/>
    </source>
</evidence>
<keyword evidence="2" id="KW-0808">Transferase</keyword>
<evidence type="ECO:0000259" key="1">
    <source>
        <dbReference type="Pfam" id="PF01636"/>
    </source>
</evidence>